<dbReference type="FunFam" id="3.30.420.40:FF:000026">
    <property type="entry name" value="Heat shock protein 70"/>
    <property type="match status" value="1"/>
</dbReference>
<dbReference type="InterPro" id="IPR005822">
    <property type="entry name" value="Ribosomal_uL13"/>
</dbReference>
<comment type="caution">
    <text evidence="17">The sequence shown here is derived from an EMBL/GenBank/DDBJ whole genome shotgun (WGS) entry which is preliminary data.</text>
</comment>
<evidence type="ECO:0000256" key="2">
    <source>
        <dbReference type="ARBA" id="ARBA00007381"/>
    </source>
</evidence>
<keyword evidence="12 17" id="KW-0346">Stress response</keyword>
<dbReference type="CDD" id="cd00392">
    <property type="entry name" value="Ribosomal_L13"/>
    <property type="match status" value="1"/>
</dbReference>
<dbReference type="SUPFAM" id="SSF100920">
    <property type="entry name" value="Heat shock protein 70kD (HSP70), peptide-binding domain"/>
    <property type="match status" value="1"/>
</dbReference>
<evidence type="ECO:0000256" key="1">
    <source>
        <dbReference type="ARBA" id="ARBA00006227"/>
    </source>
</evidence>
<keyword evidence="10" id="KW-0689">Ribosomal protein</keyword>
<dbReference type="FunFam" id="1.20.1270.10:FF:000003">
    <property type="entry name" value="heat shock cognate 71 kDa protein-like"/>
    <property type="match status" value="1"/>
</dbReference>
<dbReference type="Gene3D" id="3.30.30.30">
    <property type="match status" value="1"/>
</dbReference>
<dbReference type="Pfam" id="PF00572">
    <property type="entry name" value="Ribosomal_L13"/>
    <property type="match status" value="1"/>
</dbReference>
<evidence type="ECO:0000256" key="8">
    <source>
        <dbReference type="ARBA" id="ARBA00022741"/>
    </source>
</evidence>
<dbReference type="InterPro" id="IPR010097">
    <property type="entry name" value="Malate_DH_type1"/>
</dbReference>
<dbReference type="PROSITE" id="PS00068">
    <property type="entry name" value="MDH"/>
    <property type="match status" value="1"/>
</dbReference>
<feature type="domain" description="Lactate/malate dehydrogenase C-terminal" evidence="16">
    <location>
        <begin position="818"/>
        <end position="882"/>
    </location>
</feature>
<dbReference type="OrthoDB" id="2401965at2759"/>
<keyword evidence="8" id="KW-0547">Nucleotide-binding</keyword>
<dbReference type="GO" id="GO:0005840">
    <property type="term" value="C:ribosome"/>
    <property type="evidence" value="ECO:0007669"/>
    <property type="project" value="UniProtKB-KW"/>
</dbReference>
<dbReference type="FunFam" id="3.90.640.10:FF:000134">
    <property type="entry name" value="Heat shock cognate 71 kDa protein"/>
    <property type="match status" value="1"/>
</dbReference>
<dbReference type="GO" id="GO:0006950">
    <property type="term" value="P:response to stress"/>
    <property type="evidence" value="ECO:0007669"/>
    <property type="project" value="UniProtKB-ARBA"/>
</dbReference>
<dbReference type="Gene3D" id="3.90.1180.10">
    <property type="entry name" value="Ribosomal protein L13"/>
    <property type="match status" value="1"/>
</dbReference>
<dbReference type="Gene3D" id="3.30.420.40">
    <property type="match status" value="2"/>
</dbReference>
<dbReference type="Pfam" id="PF00012">
    <property type="entry name" value="HSP70"/>
    <property type="match status" value="1"/>
</dbReference>
<dbReference type="FunFam" id="2.60.34.10:FF:000002">
    <property type="entry name" value="Heat shock 70 kDa"/>
    <property type="match status" value="1"/>
</dbReference>
<evidence type="ECO:0000256" key="13">
    <source>
        <dbReference type="ARBA" id="ARBA00023027"/>
    </source>
</evidence>
<dbReference type="Gene3D" id="3.90.640.10">
    <property type="entry name" value="Actin, Chain A, domain 4"/>
    <property type="match status" value="1"/>
</dbReference>
<proteinExistence type="inferred from homology"/>
<dbReference type="GO" id="GO:0005524">
    <property type="term" value="F:ATP binding"/>
    <property type="evidence" value="ECO:0007669"/>
    <property type="project" value="UniProtKB-KW"/>
</dbReference>
<evidence type="ECO:0000256" key="14">
    <source>
        <dbReference type="ARBA" id="ARBA00023274"/>
    </source>
</evidence>
<dbReference type="NCBIfam" id="NF001413">
    <property type="entry name" value="PRK00290.1"/>
    <property type="match status" value="1"/>
</dbReference>
<comment type="similarity">
    <text evidence="3">Belongs to the LDH/MDH superfamily. MDH type 1 family.</text>
</comment>
<dbReference type="FunFam" id="3.30.420.40:FF:000172">
    <property type="entry name" value="Heat shock 70 kDa protein"/>
    <property type="match status" value="1"/>
</dbReference>
<dbReference type="CDD" id="cd01337">
    <property type="entry name" value="MDH_glyoxysomal_mitochondrial"/>
    <property type="match status" value="1"/>
</dbReference>
<keyword evidence="14" id="KW-0687">Ribonucleoprotein</keyword>
<dbReference type="InterPro" id="IPR036899">
    <property type="entry name" value="Ribosomal_uL13_sf"/>
</dbReference>
<dbReference type="InterPro" id="IPR013126">
    <property type="entry name" value="Hsp_70_fam"/>
</dbReference>
<dbReference type="Gene3D" id="3.90.110.10">
    <property type="entry name" value="Lactate dehydrogenase/glycoside hydrolase, family 4, C-terminal"/>
    <property type="match status" value="1"/>
</dbReference>
<dbReference type="Pfam" id="PF00056">
    <property type="entry name" value="Ldh_1_N"/>
    <property type="match status" value="1"/>
</dbReference>
<evidence type="ECO:0000256" key="11">
    <source>
        <dbReference type="ARBA" id="ARBA00023002"/>
    </source>
</evidence>
<dbReference type="InterPro" id="IPR022383">
    <property type="entry name" value="Lactate/malate_DH_C"/>
</dbReference>
<evidence type="ECO:0000256" key="5">
    <source>
        <dbReference type="ARBA" id="ARBA00012995"/>
    </source>
</evidence>
<protein>
    <recommendedName>
        <fullName evidence="6">Malate dehydrogenase, mitochondrial</fullName>
        <ecNumber evidence="5">1.1.1.37</ecNumber>
    </recommendedName>
</protein>
<dbReference type="CDD" id="cd10233">
    <property type="entry name" value="ASKHA_NBD_HSP70_HSPA1"/>
    <property type="match status" value="1"/>
</dbReference>
<keyword evidence="9" id="KW-0067">ATP-binding</keyword>
<dbReference type="PROSITE" id="PS00329">
    <property type="entry name" value="HSP70_2"/>
    <property type="match status" value="1"/>
</dbReference>
<dbReference type="InterPro" id="IPR001252">
    <property type="entry name" value="Malate_DH_AS"/>
</dbReference>
<dbReference type="PROSITE" id="PS01036">
    <property type="entry name" value="HSP70_3"/>
    <property type="match status" value="1"/>
</dbReference>
<keyword evidence="13" id="KW-0520">NAD</keyword>
<evidence type="ECO:0000256" key="12">
    <source>
        <dbReference type="ARBA" id="ARBA00023016"/>
    </source>
</evidence>
<keyword evidence="11" id="KW-0560">Oxidoreductase</keyword>
<dbReference type="GO" id="GO:0030060">
    <property type="term" value="F:L-malate dehydrogenase (NAD+) activity"/>
    <property type="evidence" value="ECO:0007669"/>
    <property type="project" value="UniProtKB-EC"/>
</dbReference>
<dbReference type="EC" id="1.1.1.37" evidence="5"/>
<dbReference type="SUPFAM" id="SSF56327">
    <property type="entry name" value="LDH C-terminal domain-like"/>
    <property type="match status" value="1"/>
</dbReference>
<organism evidence="17 18">
    <name type="scientific">Trichinella pseudospiralis</name>
    <name type="common">Parasitic roundworm</name>
    <dbReference type="NCBI Taxonomy" id="6337"/>
    <lineage>
        <taxon>Eukaryota</taxon>
        <taxon>Metazoa</taxon>
        <taxon>Ecdysozoa</taxon>
        <taxon>Nematoda</taxon>
        <taxon>Enoplea</taxon>
        <taxon>Dorylaimia</taxon>
        <taxon>Trichinellida</taxon>
        <taxon>Trichinellidae</taxon>
        <taxon>Trichinella</taxon>
    </lineage>
</organism>
<dbReference type="NCBIfam" id="TIGR01772">
    <property type="entry name" value="MDH_euk_gproteo"/>
    <property type="match status" value="1"/>
</dbReference>
<keyword evidence="7" id="KW-0816">Tricarboxylic acid cycle</keyword>
<dbReference type="GO" id="GO:0006099">
    <property type="term" value="P:tricarboxylic acid cycle"/>
    <property type="evidence" value="ECO:0007669"/>
    <property type="project" value="UniProtKB-KW"/>
</dbReference>
<evidence type="ECO:0000313" key="17">
    <source>
        <dbReference type="EMBL" id="KRY91634.1"/>
    </source>
</evidence>
<name>A0A0V1G0H6_TRIPS</name>
<evidence type="ECO:0000313" key="18">
    <source>
        <dbReference type="Proteomes" id="UP000054995"/>
    </source>
</evidence>
<comment type="similarity">
    <text evidence="1">Belongs to the universal ribosomal protein uL13 family.</text>
</comment>
<dbReference type="PROSITE" id="PS00297">
    <property type="entry name" value="HSP70_1"/>
    <property type="match status" value="1"/>
</dbReference>
<dbReference type="GO" id="GO:0006412">
    <property type="term" value="P:translation"/>
    <property type="evidence" value="ECO:0007669"/>
    <property type="project" value="InterPro"/>
</dbReference>
<dbReference type="PANTHER" id="PTHR19375">
    <property type="entry name" value="HEAT SHOCK PROTEIN 70KDA"/>
    <property type="match status" value="1"/>
</dbReference>
<accession>A0A0V1G0H6</accession>
<dbReference type="Proteomes" id="UP000054995">
    <property type="component" value="Unassembled WGS sequence"/>
</dbReference>
<comment type="similarity">
    <text evidence="2">Belongs to the heat shock protein 70 family.</text>
</comment>
<reference evidence="17 18" key="1">
    <citation type="submission" date="2015-01" db="EMBL/GenBank/DDBJ databases">
        <title>Evolution of Trichinella species and genotypes.</title>
        <authorList>
            <person name="Korhonen P.K."/>
            <person name="Edoardo P."/>
            <person name="Giuseppe L.R."/>
            <person name="Gasser R.B."/>
        </authorList>
    </citation>
    <scope>NUCLEOTIDE SEQUENCE [LARGE SCALE GENOMIC DNA]</scope>
    <source>
        <strain evidence="17">ISS470</strain>
    </source>
</reference>
<dbReference type="AlphaFoldDB" id="A0A0V1G0H6"/>
<dbReference type="FunFam" id="3.40.50.720:FF:000013">
    <property type="entry name" value="Malate dehydrogenase"/>
    <property type="match status" value="1"/>
</dbReference>
<dbReference type="SUPFAM" id="SSF100934">
    <property type="entry name" value="Heat shock protein 70kD (HSP70), C-terminal subdomain"/>
    <property type="match status" value="1"/>
</dbReference>
<dbReference type="GO" id="GO:0003735">
    <property type="term" value="F:structural constituent of ribosome"/>
    <property type="evidence" value="ECO:0007669"/>
    <property type="project" value="InterPro"/>
</dbReference>
<keyword evidence="18" id="KW-1185">Reference proteome</keyword>
<dbReference type="Gene3D" id="1.20.1270.10">
    <property type="match status" value="1"/>
</dbReference>
<dbReference type="InterPro" id="IPR029047">
    <property type="entry name" value="HSP70_peptide-bd_sf"/>
</dbReference>
<dbReference type="PRINTS" id="PR00301">
    <property type="entry name" value="HEATSHOCK70"/>
</dbReference>
<dbReference type="GO" id="GO:0140662">
    <property type="term" value="F:ATP-dependent protein folding chaperone"/>
    <property type="evidence" value="ECO:0007669"/>
    <property type="project" value="InterPro"/>
</dbReference>
<comment type="subunit">
    <text evidence="4">Homodimer.</text>
</comment>
<dbReference type="InterPro" id="IPR043129">
    <property type="entry name" value="ATPase_NBD"/>
</dbReference>
<dbReference type="InterPro" id="IPR001236">
    <property type="entry name" value="Lactate/malate_DH_N"/>
</dbReference>
<evidence type="ECO:0000256" key="9">
    <source>
        <dbReference type="ARBA" id="ARBA00022840"/>
    </source>
</evidence>
<dbReference type="Pfam" id="PF02866">
    <property type="entry name" value="Ldh_1_C"/>
    <property type="match status" value="1"/>
</dbReference>
<dbReference type="SUPFAM" id="SSF52161">
    <property type="entry name" value="Ribosomal protein L13"/>
    <property type="match status" value="1"/>
</dbReference>
<evidence type="ECO:0000256" key="10">
    <source>
        <dbReference type="ARBA" id="ARBA00022980"/>
    </source>
</evidence>
<dbReference type="InterPro" id="IPR029048">
    <property type="entry name" value="HSP70_C_sf"/>
</dbReference>
<dbReference type="EMBL" id="JYDT01000012">
    <property type="protein sequence ID" value="KRY91634.1"/>
    <property type="molecule type" value="Genomic_DNA"/>
</dbReference>
<dbReference type="Gene3D" id="2.60.34.10">
    <property type="entry name" value="Substrate Binding Domain Of DNAk, Chain A, domain 1"/>
    <property type="match status" value="1"/>
</dbReference>
<dbReference type="GO" id="GO:0006108">
    <property type="term" value="P:malate metabolic process"/>
    <property type="evidence" value="ECO:0007669"/>
    <property type="project" value="InterPro"/>
</dbReference>
<dbReference type="SUPFAM" id="SSF51735">
    <property type="entry name" value="NAD(P)-binding Rossmann-fold domains"/>
    <property type="match status" value="1"/>
</dbReference>
<dbReference type="Gene3D" id="3.40.50.720">
    <property type="entry name" value="NAD(P)-binding Rossmann-like Domain"/>
    <property type="match status" value="1"/>
</dbReference>
<dbReference type="InterPro" id="IPR018181">
    <property type="entry name" value="Heat_shock_70_CS"/>
</dbReference>
<dbReference type="InterPro" id="IPR036291">
    <property type="entry name" value="NAD(P)-bd_dom_sf"/>
</dbReference>
<gene>
    <name evidence="17" type="primary">HSP70</name>
    <name evidence="17" type="ORF">T4D_4626</name>
</gene>
<dbReference type="SUPFAM" id="SSF53067">
    <property type="entry name" value="Actin-like ATPase domain"/>
    <property type="match status" value="2"/>
</dbReference>
<dbReference type="FunFam" id="3.30.420.40:FF:000135">
    <property type="entry name" value="Heat shock cognate 71 kDa protein"/>
    <property type="match status" value="1"/>
</dbReference>
<dbReference type="FunFam" id="3.30.30.30:FF:000001">
    <property type="entry name" value="heat shock 70 kDa protein-like"/>
    <property type="match status" value="1"/>
</dbReference>
<evidence type="ECO:0000256" key="6">
    <source>
        <dbReference type="ARBA" id="ARBA00016075"/>
    </source>
</evidence>
<dbReference type="GO" id="GO:1990904">
    <property type="term" value="C:ribonucleoprotein complex"/>
    <property type="evidence" value="ECO:0007669"/>
    <property type="project" value="UniProtKB-KW"/>
</dbReference>
<evidence type="ECO:0000259" key="16">
    <source>
        <dbReference type="Pfam" id="PF02866"/>
    </source>
</evidence>
<sequence>MSKNAIGIDLGTTYSCVGVFQHGKVEIIANDQGNRTTPSYVAFTDTERLIGDAAKNQVALNPHNTVFDAKRLIGRRYDDAAVQSDMKHWPFKVINDGTKPKIQVEYKGETKSFTPEEISAMVLVKMKETAEAYLGKTVKDAVITVPAYFNDSQRQATKDAGTISGLNVLRIINEPTAAAIAYGLDRKGGGERNVLIFDLGGGTFDVSILTIEDGIFEVKSTAGDTHLGGEDFDNRMVNHFVAEFKRKNKKDMSSNPRALRRLRTACERAKRTLSSSTQASIEIDSLYEGIDFYTTITRARFEELNADLFRSTLEPVEKALRDAKLDKAVIHEVVLVGGSTRIPKVQKLLQDFFNGKELNKSINPDEAVAYGAAVQAAILSGEKHEAVQDLLLLDVTPLSLGIETAGGVMTALIKRNTTIPTKVSQVFTTYSDNQPGVLIQVYEGERAMTKDNNLLGKFELTGIPPAPRGVPQIEVTFDIDANGILNVSAVDKSTGRQNKITITNDKGRLSKEDIDRMVREADQYKQEDEKQRDRIQAKNGLESYAFNVKSTVEDEKLKDKISESDRKAVLSKCEEVLRWLETNQLAEKDEFEHKQKDLESLCNPIMAKLYQGDGGGGMPGGMPNFAGSAGAPPPGGASRGGGPTIEESLCNFCVAFDCFSLDFNGVFPTCHGMKVAVLGASGGIGQPMSLLLKMCPLINHLALYDLVKTIGVGADLSHLSTNAKISAHNGKEQLKDALDGCDVVLIPAGVPRKPGMTRDDLFNTNASIVKELTEAVAKYSPKAMLCIISNPVNSTVPIAAEVLKKYGVYDYRRLFGVTTLDIIRANTFIAEAKSLDVKMVSCPVIGGHSGVTIIPVLSQCKPSVIFDEEEAKQMTRMTSKGGISSFKRVQQWLTFARQWHIINAEWQDPILLAGKVAHYLRGMNKPIFHHESDCGDHVIVYNCRHIAMWAFDWKRLDYYFDNRYLRGKSNIPAYEIHQVDPCRIVFMEVYRALGGPHDLGTKRRNIERLHVFADKDVPSHLLKNVCNHLEQVMRVPKRYDDYTEEERRNFPKIVQLPDDYCVDDEANEMETESFDSSSIR</sequence>
<evidence type="ECO:0000256" key="4">
    <source>
        <dbReference type="ARBA" id="ARBA00011738"/>
    </source>
</evidence>
<feature type="domain" description="Lactate/malate dehydrogenase N-terminal" evidence="15">
    <location>
        <begin position="673"/>
        <end position="816"/>
    </location>
</feature>
<evidence type="ECO:0000259" key="15">
    <source>
        <dbReference type="Pfam" id="PF00056"/>
    </source>
</evidence>
<dbReference type="InterPro" id="IPR015955">
    <property type="entry name" value="Lactate_DH/Glyco_Ohase_4_C"/>
</dbReference>
<evidence type="ECO:0000256" key="7">
    <source>
        <dbReference type="ARBA" id="ARBA00022532"/>
    </source>
</evidence>
<evidence type="ECO:0000256" key="3">
    <source>
        <dbReference type="ARBA" id="ARBA00008824"/>
    </source>
</evidence>